<dbReference type="FunFam" id="6.10.250.3250:FF:000001">
    <property type="entry name" value="60S ribosomal protein L13a"/>
    <property type="match status" value="1"/>
</dbReference>
<evidence type="ECO:0000256" key="3">
    <source>
        <dbReference type="ARBA" id="ARBA00023274"/>
    </source>
</evidence>
<reference evidence="5 6" key="1">
    <citation type="submission" date="2018-10" db="EMBL/GenBank/DDBJ databases">
        <authorList>
            <person name="Ekblom R."/>
            <person name="Jareborg N."/>
        </authorList>
    </citation>
    <scope>NUCLEOTIDE SEQUENCE [LARGE SCALE GENOMIC DNA]</scope>
    <source>
        <tissue evidence="5">Muscle</tissue>
    </source>
</reference>
<feature type="region of interest" description="Disordered" evidence="4">
    <location>
        <begin position="117"/>
        <end position="184"/>
    </location>
</feature>
<evidence type="ECO:0008006" key="7">
    <source>
        <dbReference type="Google" id="ProtNLM"/>
    </source>
</evidence>
<comment type="caution">
    <text evidence="5">The sequence shown here is derived from an EMBL/GenBank/DDBJ whole genome shotgun (WGS) entry which is preliminary data.</text>
</comment>
<keyword evidence="2" id="KW-0689">Ribosomal protein</keyword>
<feature type="compositionally biased region" description="Polar residues" evidence="4">
    <location>
        <begin position="145"/>
        <end position="157"/>
    </location>
</feature>
<dbReference type="EMBL" id="CYRY02023105">
    <property type="protein sequence ID" value="VCW97806.1"/>
    <property type="molecule type" value="Genomic_DNA"/>
</dbReference>
<feature type="compositionally biased region" description="Basic and acidic residues" evidence="4">
    <location>
        <begin position="158"/>
        <end position="168"/>
    </location>
</feature>
<gene>
    <name evidence="5" type="ORF">BN2614_LOCUS1</name>
</gene>
<dbReference type="GO" id="GO:0005840">
    <property type="term" value="C:ribosome"/>
    <property type="evidence" value="ECO:0007669"/>
    <property type="project" value="UniProtKB-KW"/>
</dbReference>
<evidence type="ECO:0000256" key="1">
    <source>
        <dbReference type="ARBA" id="ARBA00006227"/>
    </source>
</evidence>
<keyword evidence="6" id="KW-1185">Reference proteome</keyword>
<sequence>MVLPAALTAVRMKPTRKWVFLGCLAHEVGWKYQAVAATLEDKRKEKAKTHYQKKKPLMRLQIQTEKNVERKTDIQGTSRSTDSWSEPIKCCLLKQYYKTVYSSEKVYLFERERGSTHMRSPVARVGEGAEGEGEKERESLKHTGHCTSSPRWGSISQCRDHDLSRNQELDTQPAELPRCPQSES</sequence>
<protein>
    <recommendedName>
        <fullName evidence="7">60S ribosomal protein L13a</fullName>
    </recommendedName>
</protein>
<accession>A0A9X9Q2A9</accession>
<comment type="similarity">
    <text evidence="1">Belongs to the universal ribosomal protein uL13 family.</text>
</comment>
<keyword evidence="3" id="KW-0687">Ribonucleoprotein</keyword>
<evidence type="ECO:0000313" key="5">
    <source>
        <dbReference type="EMBL" id="VCW97806.1"/>
    </source>
</evidence>
<dbReference type="GO" id="GO:1990904">
    <property type="term" value="C:ribonucleoprotein complex"/>
    <property type="evidence" value="ECO:0007669"/>
    <property type="project" value="UniProtKB-KW"/>
</dbReference>
<feature type="compositionally biased region" description="Basic and acidic residues" evidence="4">
    <location>
        <begin position="132"/>
        <end position="141"/>
    </location>
</feature>
<proteinExistence type="inferred from homology"/>
<dbReference type="Proteomes" id="UP000269945">
    <property type="component" value="Unassembled WGS sequence"/>
</dbReference>
<evidence type="ECO:0000256" key="2">
    <source>
        <dbReference type="ARBA" id="ARBA00022980"/>
    </source>
</evidence>
<evidence type="ECO:0000256" key="4">
    <source>
        <dbReference type="SAM" id="MobiDB-lite"/>
    </source>
</evidence>
<dbReference type="AlphaFoldDB" id="A0A9X9Q2A9"/>
<name>A0A9X9Q2A9_GULGU</name>
<dbReference type="Gene3D" id="6.10.250.3250">
    <property type="match status" value="1"/>
</dbReference>
<evidence type="ECO:0000313" key="6">
    <source>
        <dbReference type="Proteomes" id="UP000269945"/>
    </source>
</evidence>
<organism evidence="5 6">
    <name type="scientific">Gulo gulo</name>
    <name type="common">Wolverine</name>
    <name type="synonym">Gluton</name>
    <dbReference type="NCBI Taxonomy" id="48420"/>
    <lineage>
        <taxon>Eukaryota</taxon>
        <taxon>Metazoa</taxon>
        <taxon>Chordata</taxon>
        <taxon>Craniata</taxon>
        <taxon>Vertebrata</taxon>
        <taxon>Euteleostomi</taxon>
        <taxon>Mammalia</taxon>
        <taxon>Eutheria</taxon>
        <taxon>Laurasiatheria</taxon>
        <taxon>Carnivora</taxon>
        <taxon>Caniformia</taxon>
        <taxon>Musteloidea</taxon>
        <taxon>Mustelidae</taxon>
        <taxon>Guloninae</taxon>
        <taxon>Gulo</taxon>
    </lineage>
</organism>